<dbReference type="STRING" id="419481.SAMN05216233_107191"/>
<accession>A0A1G5F764</accession>
<feature type="binding site" evidence="2">
    <location>
        <position position="141"/>
    </location>
    <ligand>
        <name>Fe cation</name>
        <dbReference type="ChEBI" id="CHEBI:24875"/>
    </ligand>
</feature>
<keyword evidence="2" id="KW-0408">Iron</keyword>
<dbReference type="AlphaFoldDB" id="A0A1G5F764"/>
<evidence type="ECO:0000256" key="2">
    <source>
        <dbReference type="HAMAP-Rule" id="MF_00163"/>
    </source>
</evidence>
<dbReference type="PRINTS" id="PR01576">
    <property type="entry name" value="PDEFORMYLASE"/>
</dbReference>
<dbReference type="HAMAP" id="MF_00163">
    <property type="entry name" value="Pep_deformylase"/>
    <property type="match status" value="1"/>
</dbReference>
<organism evidence="3 4">
    <name type="scientific">Desulfoluna spongiiphila</name>
    <dbReference type="NCBI Taxonomy" id="419481"/>
    <lineage>
        <taxon>Bacteria</taxon>
        <taxon>Pseudomonadati</taxon>
        <taxon>Thermodesulfobacteriota</taxon>
        <taxon>Desulfobacteria</taxon>
        <taxon>Desulfobacterales</taxon>
        <taxon>Desulfolunaceae</taxon>
        <taxon>Desulfoluna</taxon>
    </lineage>
</organism>
<comment type="function">
    <text evidence="2">Removes the formyl group from the N-terminal Met of newly synthesized proteins. Requires at least a dipeptide for an efficient rate of reaction. N-terminal L-methionine is a prerequisite for activity but the enzyme has broad specificity at other positions.</text>
</comment>
<dbReference type="RefSeq" id="WP_175469683.1">
    <property type="nucleotide sequence ID" value="NZ_FMUX01000007.1"/>
</dbReference>
<dbReference type="InterPro" id="IPR036821">
    <property type="entry name" value="Peptide_deformylase_sf"/>
</dbReference>
<proteinExistence type="inferred from homology"/>
<protein>
    <recommendedName>
        <fullName evidence="2">Peptide deformylase</fullName>
        <shortName evidence="2">PDF</shortName>
        <ecNumber evidence="2">3.5.1.88</ecNumber>
    </recommendedName>
    <alternativeName>
        <fullName evidence="2">Polypeptide deformylase</fullName>
    </alternativeName>
</protein>
<dbReference type="EMBL" id="FMUX01000007">
    <property type="protein sequence ID" value="SCY35089.1"/>
    <property type="molecule type" value="Genomic_DNA"/>
</dbReference>
<dbReference type="GO" id="GO:0006412">
    <property type="term" value="P:translation"/>
    <property type="evidence" value="ECO:0007669"/>
    <property type="project" value="UniProtKB-UniRule"/>
</dbReference>
<dbReference type="PANTHER" id="PTHR10458:SF22">
    <property type="entry name" value="PEPTIDE DEFORMYLASE"/>
    <property type="match status" value="1"/>
</dbReference>
<keyword evidence="2" id="KW-0479">Metal-binding</keyword>
<comment type="cofactor">
    <cofactor evidence="2">
        <name>Fe(2+)</name>
        <dbReference type="ChEBI" id="CHEBI:29033"/>
    </cofactor>
    <text evidence="2">Binds 1 Fe(2+) ion.</text>
</comment>
<evidence type="ECO:0000256" key="1">
    <source>
        <dbReference type="ARBA" id="ARBA00010759"/>
    </source>
</evidence>
<keyword evidence="2" id="KW-0378">Hydrolase</keyword>
<dbReference type="Proteomes" id="UP000198870">
    <property type="component" value="Unassembled WGS sequence"/>
</dbReference>
<dbReference type="InterPro" id="IPR023635">
    <property type="entry name" value="Peptide_deformylase"/>
</dbReference>
<dbReference type="GO" id="GO:0042586">
    <property type="term" value="F:peptide deformylase activity"/>
    <property type="evidence" value="ECO:0007669"/>
    <property type="project" value="UniProtKB-UniRule"/>
</dbReference>
<feature type="active site" evidence="2">
    <location>
        <position position="138"/>
    </location>
</feature>
<dbReference type="GO" id="GO:0046872">
    <property type="term" value="F:metal ion binding"/>
    <property type="evidence" value="ECO:0007669"/>
    <property type="project" value="UniProtKB-KW"/>
</dbReference>
<dbReference type="CDD" id="cd00487">
    <property type="entry name" value="Pep_deformylase"/>
    <property type="match status" value="1"/>
</dbReference>
<dbReference type="PIRSF" id="PIRSF004749">
    <property type="entry name" value="Pep_def"/>
    <property type="match status" value="1"/>
</dbReference>
<feature type="binding site" evidence="2">
    <location>
        <position position="137"/>
    </location>
    <ligand>
        <name>Fe cation</name>
        <dbReference type="ChEBI" id="CHEBI:24875"/>
    </ligand>
</feature>
<dbReference type="SUPFAM" id="SSF56420">
    <property type="entry name" value="Peptide deformylase"/>
    <property type="match status" value="1"/>
</dbReference>
<dbReference type="EC" id="3.5.1.88" evidence="2"/>
<keyword evidence="4" id="KW-1185">Reference proteome</keyword>
<dbReference type="Pfam" id="PF01327">
    <property type="entry name" value="Pep_deformylase"/>
    <property type="match status" value="1"/>
</dbReference>
<dbReference type="PANTHER" id="PTHR10458">
    <property type="entry name" value="PEPTIDE DEFORMYLASE"/>
    <property type="match status" value="1"/>
</dbReference>
<name>A0A1G5F764_9BACT</name>
<keyword evidence="2" id="KW-0648">Protein biosynthesis</keyword>
<sequence>MTIRNILMLGNETLRKKSDPIDFERDNVNCHLEDLRDTLHFFQKEKRIGRAIAAPQIGCLKRMVYMETEGRTIVMINPKIVTKSPETFEVWDSCFSADVAFFCRTLRHQTIDVEYWNEKQEAITETFTGDLSELFQHEIDHLNGILFTDHTIDHHIIMRSEWEKLAAS</sequence>
<comment type="similarity">
    <text evidence="1 2">Belongs to the polypeptide deformylase family.</text>
</comment>
<evidence type="ECO:0000313" key="4">
    <source>
        <dbReference type="Proteomes" id="UP000198870"/>
    </source>
</evidence>
<gene>
    <name evidence="2" type="primary">def</name>
    <name evidence="3" type="ORF">SAMN05216233_107191</name>
</gene>
<dbReference type="Gene3D" id="3.90.45.10">
    <property type="entry name" value="Peptide deformylase"/>
    <property type="match status" value="1"/>
</dbReference>
<reference evidence="3 4" key="1">
    <citation type="submission" date="2016-10" db="EMBL/GenBank/DDBJ databases">
        <authorList>
            <person name="de Groot N.N."/>
        </authorList>
    </citation>
    <scope>NUCLEOTIDE SEQUENCE [LARGE SCALE GENOMIC DNA]</scope>
    <source>
        <strain evidence="3 4">AA1</strain>
    </source>
</reference>
<comment type="catalytic activity">
    <reaction evidence="2">
        <text>N-terminal N-formyl-L-methionyl-[peptide] + H2O = N-terminal L-methionyl-[peptide] + formate</text>
        <dbReference type="Rhea" id="RHEA:24420"/>
        <dbReference type="Rhea" id="RHEA-COMP:10639"/>
        <dbReference type="Rhea" id="RHEA-COMP:10640"/>
        <dbReference type="ChEBI" id="CHEBI:15377"/>
        <dbReference type="ChEBI" id="CHEBI:15740"/>
        <dbReference type="ChEBI" id="CHEBI:49298"/>
        <dbReference type="ChEBI" id="CHEBI:64731"/>
        <dbReference type="EC" id="3.5.1.88"/>
    </reaction>
</comment>
<evidence type="ECO:0000313" key="3">
    <source>
        <dbReference type="EMBL" id="SCY35089.1"/>
    </source>
</evidence>
<feature type="binding site" evidence="2">
    <location>
        <position position="94"/>
    </location>
    <ligand>
        <name>Fe cation</name>
        <dbReference type="ChEBI" id="CHEBI:24875"/>
    </ligand>
</feature>